<dbReference type="Proteomes" id="UP000244069">
    <property type="component" value="Unassembled WGS sequence"/>
</dbReference>
<proteinExistence type="predicted"/>
<evidence type="ECO:0000313" key="2">
    <source>
        <dbReference type="Proteomes" id="UP000244069"/>
    </source>
</evidence>
<accession>A0A2T6BA86</accession>
<dbReference type="OrthoDB" id="7875556at2"/>
<evidence type="ECO:0000313" key="1">
    <source>
        <dbReference type="EMBL" id="PTX53001.1"/>
    </source>
</evidence>
<keyword evidence="2" id="KW-1185">Reference proteome</keyword>
<reference evidence="1 2" key="1">
    <citation type="submission" date="2018-04" db="EMBL/GenBank/DDBJ databases">
        <title>Genomic Encyclopedia of Archaeal and Bacterial Type Strains, Phase II (KMG-II): from individual species to whole genera.</title>
        <authorList>
            <person name="Goeker M."/>
        </authorList>
    </citation>
    <scope>NUCLEOTIDE SEQUENCE [LARGE SCALE GENOMIC DNA]</scope>
    <source>
        <strain evidence="1 2">DSM 29329</strain>
    </source>
</reference>
<dbReference type="RefSeq" id="WP_158273978.1">
    <property type="nucleotide sequence ID" value="NZ_BMEZ01000001.1"/>
</dbReference>
<dbReference type="EMBL" id="QBKN01000001">
    <property type="protein sequence ID" value="PTX53001.1"/>
    <property type="molecule type" value="Genomic_DNA"/>
</dbReference>
<comment type="caution">
    <text evidence="1">The sequence shown here is derived from an EMBL/GenBank/DDBJ whole genome shotgun (WGS) entry which is preliminary data.</text>
</comment>
<sequence length="54" mass="6461">MFDIFARSFSVATRTERPRRADVIRNRGDLPRLSWLEEDLPFRHHAGRRSGRHD</sequence>
<dbReference type="AlphaFoldDB" id="A0A2T6BA86"/>
<name>A0A2T6BA86_9RHOB</name>
<protein>
    <submittedName>
        <fullName evidence="1">Uncharacterized protein</fullName>
    </submittedName>
</protein>
<gene>
    <name evidence="1" type="ORF">C8N44_101292</name>
</gene>
<organism evidence="1 2">
    <name type="scientific">Allosediminivita pacifica</name>
    <dbReference type="NCBI Taxonomy" id="1267769"/>
    <lineage>
        <taxon>Bacteria</taxon>
        <taxon>Pseudomonadati</taxon>
        <taxon>Pseudomonadota</taxon>
        <taxon>Alphaproteobacteria</taxon>
        <taxon>Rhodobacterales</taxon>
        <taxon>Paracoccaceae</taxon>
        <taxon>Allosediminivita</taxon>
    </lineage>
</organism>